<dbReference type="AlphaFoldDB" id="D9CGD1"/>
<proteinExistence type="predicted"/>
<keyword evidence="1" id="KW-0812">Transmembrane</keyword>
<keyword evidence="1" id="KW-1133">Transmembrane helix</keyword>
<feature type="transmembrane region" description="Helical" evidence="1">
    <location>
        <begin position="54"/>
        <end position="79"/>
    </location>
</feature>
<keyword evidence="1" id="KW-0472">Membrane</keyword>
<sequence length="175" mass="19201">MDVEKAIKWVSLINAVLWTVLISLWVLGAMKNIAPAQFMGLDLFPVPPAGIEDIARSIVGMLYTVFKWVLIAVTVLLGIESSLGLARDVLGLVGISVPRASLNTLIKNIIQLLLIKAIVDSVLQYFGYTPKAILADIESTFLNSWLGWLTVILSAIIVIYLLVKYLHISIEVEIG</sequence>
<evidence type="ECO:0000313" key="2">
    <source>
        <dbReference type="EMBL" id="ADJ54285.1"/>
    </source>
</evidence>
<feature type="transmembrane region" description="Helical" evidence="1">
    <location>
        <begin position="146"/>
        <end position="163"/>
    </location>
</feature>
<gene>
    <name evidence="2" type="ORF">pHA1_gp07</name>
</gene>
<dbReference type="EMBL" id="GU722198">
    <property type="protein sequence ID" value="ADJ54285.1"/>
    <property type="molecule type" value="Genomic_DNA"/>
</dbReference>
<reference evidence="2" key="1">
    <citation type="journal article" date="2010" name="Environ. Microbiol.">
        <title>Metagenomic analyses of novel viruses and plasmids from a cultured environmental sample of hyperthermophilic neutrophiles.</title>
        <authorList>
            <person name="Garrett R.A."/>
            <person name="Prangishvili D."/>
            <person name="Shah S.A."/>
            <person name="Reuter M."/>
            <person name="Stetter K.O."/>
            <person name="Peng X."/>
        </authorList>
    </citation>
    <scope>NUCLEOTIDE SEQUENCE</scope>
    <source>
        <plasmid evidence="2">hyperthermophilic archaeal plasmid 1</plasmid>
    </source>
</reference>
<feature type="transmembrane region" description="Helical" evidence="1">
    <location>
        <begin position="12"/>
        <end position="34"/>
    </location>
</feature>
<keyword evidence="2" id="KW-0614">Plasmid</keyword>
<name>D9CGD1_9ARCH</name>
<organism evidence="2">
    <name type="scientific">archaeon enrichment culture clone 1(2010)</name>
    <dbReference type="NCBI Taxonomy" id="795325"/>
    <lineage>
        <taxon>Archaea</taxon>
        <taxon>environmental samples</taxon>
    </lineage>
</organism>
<protein>
    <submittedName>
        <fullName evidence="2">Uncharacterized protein</fullName>
    </submittedName>
</protein>
<geneLocation type="plasmid" evidence="2">
    <name>hyperthermophilic archaeal plasmid 1</name>
</geneLocation>
<accession>D9CGD1</accession>
<evidence type="ECO:0000256" key="1">
    <source>
        <dbReference type="SAM" id="Phobius"/>
    </source>
</evidence>